<keyword evidence="1" id="KW-0444">Lipid biosynthesis</keyword>
<dbReference type="WBParaSite" id="EVEC_0000593801-mRNA-1">
    <property type="protein sequence ID" value="EVEC_0000593801-mRNA-1"/>
    <property type="gene ID" value="EVEC_0000593801"/>
</dbReference>
<dbReference type="Pfam" id="PF01633">
    <property type="entry name" value="Choline_kinase"/>
    <property type="match status" value="1"/>
</dbReference>
<dbReference type="SUPFAM" id="SSF56112">
    <property type="entry name" value="Protein kinase-like (PK-like)"/>
    <property type="match status" value="1"/>
</dbReference>
<keyword evidence="2" id="KW-1208">Phospholipid metabolism</keyword>
<organism evidence="6">
    <name type="scientific">Enterobius vermicularis</name>
    <name type="common">Human pinworm</name>
    <dbReference type="NCBI Taxonomy" id="51028"/>
    <lineage>
        <taxon>Eukaryota</taxon>
        <taxon>Metazoa</taxon>
        <taxon>Ecdysozoa</taxon>
        <taxon>Nematoda</taxon>
        <taxon>Chromadorea</taxon>
        <taxon>Rhabditida</taxon>
        <taxon>Spirurina</taxon>
        <taxon>Oxyuridomorpha</taxon>
        <taxon>Oxyuroidea</taxon>
        <taxon>Oxyuridae</taxon>
        <taxon>Enterobius</taxon>
    </lineage>
</organism>
<dbReference type="Proteomes" id="UP000274131">
    <property type="component" value="Unassembled WGS sequence"/>
</dbReference>
<evidence type="ECO:0000256" key="3">
    <source>
        <dbReference type="ARBA" id="ARBA00038211"/>
    </source>
</evidence>
<evidence type="ECO:0000256" key="2">
    <source>
        <dbReference type="ARBA" id="ARBA00023264"/>
    </source>
</evidence>
<dbReference type="GO" id="GO:0004103">
    <property type="term" value="F:choline kinase activity"/>
    <property type="evidence" value="ECO:0007669"/>
    <property type="project" value="TreeGrafter"/>
</dbReference>
<dbReference type="PANTHER" id="PTHR22603">
    <property type="entry name" value="CHOLINE/ETHANOALAMINE KINASE"/>
    <property type="match status" value="1"/>
</dbReference>
<evidence type="ECO:0000256" key="1">
    <source>
        <dbReference type="ARBA" id="ARBA00023209"/>
    </source>
</evidence>
<sequence>MWHFPRQNLVCLVFRGLGPKLLGVFPGGRFEQFIPSRPLTTKEIGLPRLKHVARRVGQLLARIHALDVPVAKRPTLTDVAESYLCKLRKLNRRMIHKMKGNMVKANASLCPKEINCDVLATELDIMKQCLAKSGSPVVFSHNDLQELNILLHEKYTLDSKGNLNATDDETPFALIDFEYSSYNYRGFDFANFLCEHMIDYSNKKPPYYTIDRGSLPAETQQRLLINAYLDEIEKVARNEQDDSCKENKERIREAHVRELLTESRRFLAVSHLYWSIWSFELAEESPIEFDYVSYGIDRLVLYYIHKQDLLEFLQKH</sequence>
<proteinExistence type="inferred from homology"/>
<reference evidence="6" key="1">
    <citation type="submission" date="2017-02" db="UniProtKB">
        <authorList>
            <consortium name="WormBaseParasite"/>
        </authorList>
    </citation>
    <scope>IDENTIFICATION</scope>
</reference>
<keyword evidence="5" id="KW-1185">Reference proteome</keyword>
<reference evidence="4 5" key="2">
    <citation type="submission" date="2018-10" db="EMBL/GenBank/DDBJ databases">
        <authorList>
            <consortium name="Pathogen Informatics"/>
        </authorList>
    </citation>
    <scope>NUCLEOTIDE SEQUENCE [LARGE SCALE GENOMIC DNA]</scope>
</reference>
<comment type="similarity">
    <text evidence="3">Belongs to the choline/ethanolamine kinase family.</text>
</comment>
<dbReference type="InterPro" id="IPR011009">
    <property type="entry name" value="Kinase-like_dom_sf"/>
</dbReference>
<dbReference type="EMBL" id="UXUI01008199">
    <property type="protein sequence ID" value="VDD90798.1"/>
    <property type="molecule type" value="Genomic_DNA"/>
</dbReference>
<dbReference type="STRING" id="51028.A0A0N4V6P5"/>
<gene>
    <name evidence="4" type="ORF">EVEC_LOCUS5549</name>
</gene>
<dbReference type="PANTHER" id="PTHR22603:SF93">
    <property type="entry name" value="RE24176P"/>
    <property type="match status" value="1"/>
</dbReference>
<keyword evidence="1" id="KW-0594">Phospholipid biosynthesis</keyword>
<dbReference type="GO" id="GO:0005737">
    <property type="term" value="C:cytoplasm"/>
    <property type="evidence" value="ECO:0007669"/>
    <property type="project" value="TreeGrafter"/>
</dbReference>
<dbReference type="OrthoDB" id="3649325at2759"/>
<accession>A0A0N4V6P5</accession>
<evidence type="ECO:0000313" key="6">
    <source>
        <dbReference type="WBParaSite" id="EVEC_0000593801-mRNA-1"/>
    </source>
</evidence>
<dbReference type="AlphaFoldDB" id="A0A0N4V6P5"/>
<name>A0A0N4V6P5_ENTVE</name>
<keyword evidence="1" id="KW-0443">Lipid metabolism</keyword>
<evidence type="ECO:0000313" key="4">
    <source>
        <dbReference type="EMBL" id="VDD90798.1"/>
    </source>
</evidence>
<dbReference type="Gene3D" id="3.90.1200.10">
    <property type="match status" value="1"/>
</dbReference>
<dbReference type="GO" id="GO:0004305">
    <property type="term" value="F:ethanolamine kinase activity"/>
    <property type="evidence" value="ECO:0007669"/>
    <property type="project" value="TreeGrafter"/>
</dbReference>
<dbReference type="GO" id="GO:0006646">
    <property type="term" value="P:phosphatidylethanolamine biosynthetic process"/>
    <property type="evidence" value="ECO:0007669"/>
    <property type="project" value="TreeGrafter"/>
</dbReference>
<evidence type="ECO:0000313" key="5">
    <source>
        <dbReference type="Proteomes" id="UP000274131"/>
    </source>
</evidence>
<protein>
    <submittedName>
        <fullName evidence="6">Choline/ethanolamine kinase</fullName>
    </submittedName>
</protein>